<gene>
    <name evidence="1" type="ORF">YZ36_08025</name>
</gene>
<accession>A0A825SJ19</accession>
<organism evidence="1 2">
    <name type="scientific">Campylobacter lari</name>
    <dbReference type="NCBI Taxonomy" id="201"/>
    <lineage>
        <taxon>Bacteria</taxon>
        <taxon>Pseudomonadati</taxon>
        <taxon>Campylobacterota</taxon>
        <taxon>Epsilonproteobacteria</taxon>
        <taxon>Campylobacterales</taxon>
        <taxon>Campylobacteraceae</taxon>
        <taxon>Campylobacter</taxon>
    </lineage>
</organism>
<protein>
    <recommendedName>
        <fullName evidence="3">GNAT family N-acetyltransferase</fullName>
    </recommendedName>
</protein>
<evidence type="ECO:0000313" key="1">
    <source>
        <dbReference type="EMBL" id="EAK0451899.1"/>
    </source>
</evidence>
<name>A0A825SJ19_CAMLA</name>
<evidence type="ECO:0008006" key="3">
    <source>
        <dbReference type="Google" id="ProtNLM"/>
    </source>
</evidence>
<dbReference type="AlphaFoldDB" id="A0A825SJ19"/>
<sequence length="150" mass="18104">MKNENLNSNYFSCIQTAQIRDCEEIYKFFTKFFDKRFIFYYDLKKLKENIKQILIYKENEKIHGALIYTKNINTTFLDFIAIDKKRTIYNNSISYALFSTFIYINNQSKSYKLFVDNTNLHAIEFCKKCGFNFGSTQLLFYTNNKNFKEF</sequence>
<evidence type="ECO:0000313" key="2">
    <source>
        <dbReference type="Proteomes" id="UP000405656"/>
    </source>
</evidence>
<dbReference type="EMBL" id="AACCWZ010000027">
    <property type="protein sequence ID" value="EAK0451899.1"/>
    <property type="molecule type" value="Genomic_DNA"/>
</dbReference>
<dbReference type="SUPFAM" id="SSF55729">
    <property type="entry name" value="Acyl-CoA N-acyltransferases (Nat)"/>
    <property type="match status" value="1"/>
</dbReference>
<dbReference type="InterPro" id="IPR016181">
    <property type="entry name" value="Acyl_CoA_acyltransferase"/>
</dbReference>
<proteinExistence type="predicted"/>
<comment type="caution">
    <text evidence="1">The sequence shown here is derived from an EMBL/GenBank/DDBJ whole genome shotgun (WGS) entry which is preliminary data.</text>
</comment>
<dbReference type="RefSeq" id="WP_393921049.1">
    <property type="nucleotide sequence ID" value="NZ_CBCUZC010000037.1"/>
</dbReference>
<dbReference type="Gene3D" id="3.40.630.30">
    <property type="match status" value="1"/>
</dbReference>
<dbReference type="Proteomes" id="UP000405656">
    <property type="component" value="Unassembled WGS sequence"/>
</dbReference>
<reference evidence="1 2" key="1">
    <citation type="submission" date="2018-05" db="EMBL/GenBank/DDBJ databases">
        <authorList>
            <consortium name="PulseNet: The National Subtyping Network for Foodborne Disease Surveillance"/>
            <person name="Tarr C.L."/>
            <person name="Trees E."/>
            <person name="Katz L.S."/>
            <person name="Carleton-Romer H.A."/>
            <person name="Stroika S."/>
            <person name="Kucerova Z."/>
            <person name="Roache K.F."/>
            <person name="Sabol A.L."/>
            <person name="Besser J."/>
            <person name="Gerner-Smidt P."/>
        </authorList>
    </citation>
    <scope>NUCLEOTIDE SEQUENCE [LARGE SCALE GENOMIC DNA]</scope>
    <source>
        <strain evidence="1 2">20110455</strain>
    </source>
</reference>